<reference evidence="1" key="1">
    <citation type="submission" date="2016-03" db="EMBL/GenBank/DDBJ databases">
        <authorList>
            <person name="Ploux O."/>
        </authorList>
    </citation>
    <scope>NUCLEOTIDE SEQUENCE</scope>
    <source>
        <strain evidence="1">UC1</strain>
    </source>
</reference>
<dbReference type="RefSeq" id="WP_295573784.1">
    <property type="nucleotide sequence ID" value="NZ_FLQR01000001.1"/>
</dbReference>
<gene>
    <name evidence="1" type="ORF">MIPYR_10775</name>
</gene>
<proteinExistence type="predicted"/>
<organism evidence="1">
    <name type="scientific">uncultured Microbacterium sp</name>
    <dbReference type="NCBI Taxonomy" id="191216"/>
    <lineage>
        <taxon>Bacteria</taxon>
        <taxon>Bacillati</taxon>
        <taxon>Actinomycetota</taxon>
        <taxon>Actinomycetes</taxon>
        <taxon>Micrococcales</taxon>
        <taxon>Microbacteriaceae</taxon>
        <taxon>Microbacterium</taxon>
        <taxon>environmental samples</taxon>
    </lineage>
</organism>
<sequence length="1102" mass="117102">MAELDDIAAQQVVPLTAAITSATTKVVKDAFRLTIAPEEEYVESATVIESLEFASYAVGGLAAAAETPTTGVRAESEVILPLSDSSGAVAESRQRIVLFGPGDVRGIDAQQILRRYPAPGTPDAEETALAHIEFDRPEVPWAFSAAKAADLLRPWVTLIVVEKAHARWLPATALLPLLEVPVDELPRLTDAHLWAHAQTARSGSVSLQTRLSPEYARVNLSRLVSPRVLKEETEYLAAVVPTTDVGARGGRGVSGGALSEAWTSGVGDTVVMPVYDSWEFRTGEDGDFATLALRLKGIAAPYEVGRRFIDASEPGRPLPSLTAGAPGGAQVLRCALYSPTPPPPEAEEAENASWPDEMTTELRRQLDLPAGVEGSEERDGVLPVVPILGPRIYAKLHRGDAVITGSDWFAELNLSPMHRIVAGLGTRVVQTDQEQLMQAAWAQLGDVERANRAIALAELAELLATRLHARLSTLEPSRLLQVAGPLASRVSVTAGRTVSAEIAASATPTTVLSGAFRRSIRPDGPVLRHAAAATRARIGGFVGAGASTRDFTRVYANPDGVAHLSAASIAELDPALVAPVLHVSAGAVPETLRRAGDAMAGGVFAHLADASAWRAPEPGFDAGAVVVERWGDVVLREPRSRAVAAVRDQRIAPLVAELATARAARGLSVVGTLEERAKTLNNSLLVRSGNAGGDVGVIRGGGIRRGGAIIRGNAIGGAVARVPLEGARAVRGAALARGVGGLRGVLDTSSLSRITTATTAEATATAFTRLAALATVPVTPVLDALQALGVDELRSAVTALLDPAGIAKIAPVTRRDTVRVDTLAAALDPRTTVRAALKGRLSLSAELAGKVFLPQRIRRIMAAPVFRRPMYEALHAYSPDWLIPGLSLLPDTDFVTVLATNSQFMEAFLVGLSDEMGRELLWRNYPTDQSGTYFRRFWDKDDDELGQQIHAFSKRPLGEHIQIGGDGGSEPRAVIVVKSDLVRRYPDVIIQAVKNHGTQAAPQFDGPETVIARQLFAAHLPPDVALVGVDLGLDEIDGDDWWITIAEHPTATRFDRPRDANIGAAPFYRPPGVTSAAEFAVDRLHEPVRVAFHATDLVVWED</sequence>
<dbReference type="EMBL" id="FLQR01000001">
    <property type="protein sequence ID" value="SBS70977.1"/>
    <property type="molecule type" value="Genomic_DNA"/>
</dbReference>
<protein>
    <submittedName>
        <fullName evidence="1">Uncharacterized protein</fullName>
    </submittedName>
</protein>
<accession>A0A1Y5NWY0</accession>
<name>A0A1Y5NWY0_9MICO</name>
<dbReference type="AlphaFoldDB" id="A0A1Y5NWY0"/>
<evidence type="ECO:0000313" key="1">
    <source>
        <dbReference type="EMBL" id="SBS70977.1"/>
    </source>
</evidence>